<evidence type="ECO:0000259" key="2">
    <source>
        <dbReference type="Pfam" id="PF13837"/>
    </source>
</evidence>
<dbReference type="Pfam" id="PF13837">
    <property type="entry name" value="Myb_DNA-bind_4"/>
    <property type="match status" value="1"/>
</dbReference>
<dbReference type="EMBL" id="JBJQOH010000007">
    <property type="protein sequence ID" value="KAL3678622.1"/>
    <property type="molecule type" value="Genomic_DNA"/>
</dbReference>
<name>A0ABD3GKF3_9MARC</name>
<evidence type="ECO:0000256" key="1">
    <source>
        <dbReference type="SAM" id="MobiDB-lite"/>
    </source>
</evidence>
<feature type="region of interest" description="Disordered" evidence="1">
    <location>
        <begin position="178"/>
        <end position="201"/>
    </location>
</feature>
<comment type="caution">
    <text evidence="3">The sequence shown here is derived from an EMBL/GenBank/DDBJ whole genome shotgun (WGS) entry which is preliminary data.</text>
</comment>
<proteinExistence type="predicted"/>
<accession>A0ABD3GKF3</accession>
<dbReference type="AlphaFoldDB" id="A0ABD3GKF3"/>
<dbReference type="Proteomes" id="UP001633002">
    <property type="component" value="Unassembled WGS sequence"/>
</dbReference>
<evidence type="ECO:0000313" key="3">
    <source>
        <dbReference type="EMBL" id="KAL3678622.1"/>
    </source>
</evidence>
<feature type="region of interest" description="Disordered" evidence="1">
    <location>
        <begin position="1"/>
        <end position="39"/>
    </location>
</feature>
<organism evidence="3 4">
    <name type="scientific">Riccia sorocarpa</name>
    <dbReference type="NCBI Taxonomy" id="122646"/>
    <lineage>
        <taxon>Eukaryota</taxon>
        <taxon>Viridiplantae</taxon>
        <taxon>Streptophyta</taxon>
        <taxon>Embryophyta</taxon>
        <taxon>Marchantiophyta</taxon>
        <taxon>Marchantiopsida</taxon>
        <taxon>Marchantiidae</taxon>
        <taxon>Marchantiales</taxon>
        <taxon>Ricciaceae</taxon>
        <taxon>Riccia</taxon>
    </lineage>
</organism>
<evidence type="ECO:0000313" key="4">
    <source>
        <dbReference type="Proteomes" id="UP001633002"/>
    </source>
</evidence>
<dbReference type="PANTHER" id="PTHR33492:SF11">
    <property type="entry name" value="OS04G0670900 PROTEIN"/>
    <property type="match status" value="1"/>
</dbReference>
<protein>
    <recommendedName>
        <fullName evidence="2">Myb/SANT-like DNA-binding domain-containing protein</fullName>
    </recommendedName>
</protein>
<dbReference type="InterPro" id="IPR044822">
    <property type="entry name" value="Myb_DNA-bind_4"/>
</dbReference>
<feature type="compositionally biased region" description="Polar residues" evidence="1">
    <location>
        <begin position="1"/>
        <end position="29"/>
    </location>
</feature>
<reference evidence="3 4" key="1">
    <citation type="submission" date="2024-09" db="EMBL/GenBank/DDBJ databases">
        <title>Chromosome-scale assembly of Riccia sorocarpa.</title>
        <authorList>
            <person name="Paukszto L."/>
        </authorList>
    </citation>
    <scope>NUCLEOTIDE SEQUENCE [LARGE SCALE GENOMIC DNA]</scope>
    <source>
        <strain evidence="3">LP-2024</strain>
        <tissue evidence="3">Aerial parts of the thallus</tissue>
    </source>
</reference>
<feature type="domain" description="Myb/SANT-like DNA-binding" evidence="2">
    <location>
        <begin position="102"/>
        <end position="177"/>
    </location>
</feature>
<sequence length="201" mass="22804">MGSQSPIDFVGNEQQQFRDLSQQRNSDSHQLIDLSQHRSPERLVLSPDSQPVVNARPGSFSNYSVPHLPIPCAPPTGFLLDLPQDLHSRSSSIQAKIDVGTMALIEVKRAEHIELESQTGKGRCEKAKDKWGKVKRMMKARNIDKELKQLKNKWTSLSAEFKAIRDWNAKSGNSQYFSMEKEDRKESDLPVDFPRGQLFGK</sequence>
<feature type="compositionally biased region" description="Basic and acidic residues" evidence="1">
    <location>
        <begin position="179"/>
        <end position="188"/>
    </location>
</feature>
<gene>
    <name evidence="3" type="ORF">R1sor_021578</name>
</gene>
<dbReference type="Gene3D" id="1.10.10.60">
    <property type="entry name" value="Homeodomain-like"/>
    <property type="match status" value="1"/>
</dbReference>
<dbReference type="PANTHER" id="PTHR33492">
    <property type="entry name" value="OSJNBA0043A12.37 PROTEIN-RELATED"/>
    <property type="match status" value="1"/>
</dbReference>
<keyword evidence="4" id="KW-1185">Reference proteome</keyword>